<dbReference type="PANTHER" id="PTHR47234">
    <property type="match status" value="1"/>
</dbReference>
<evidence type="ECO:0000256" key="2">
    <source>
        <dbReference type="ARBA" id="ARBA00022448"/>
    </source>
</evidence>
<keyword evidence="14" id="KW-1185">Reference proteome</keyword>
<dbReference type="InterPro" id="IPR012910">
    <property type="entry name" value="Plug_dom"/>
</dbReference>
<evidence type="ECO:0000259" key="12">
    <source>
        <dbReference type="Pfam" id="PF07715"/>
    </source>
</evidence>
<dbReference type="PROSITE" id="PS52016">
    <property type="entry name" value="TONB_DEPENDENT_REC_3"/>
    <property type="match status" value="1"/>
</dbReference>
<dbReference type="RefSeq" id="WP_123770565.1">
    <property type="nucleotide sequence ID" value="NZ_RKQN01000003.1"/>
</dbReference>
<comment type="subcellular location">
    <subcellularLocation>
        <location evidence="1 8">Cell outer membrane</location>
        <topology evidence="1 8">Multi-pass membrane protein</topology>
    </subcellularLocation>
</comment>
<dbReference type="Proteomes" id="UP000269708">
    <property type="component" value="Unassembled WGS sequence"/>
</dbReference>
<gene>
    <name evidence="13" type="ORF">EDC50_2228</name>
</gene>
<dbReference type="EMBL" id="RKQN01000003">
    <property type="protein sequence ID" value="RPE76976.1"/>
    <property type="molecule type" value="Genomic_DNA"/>
</dbReference>
<keyword evidence="13" id="KW-0675">Receptor</keyword>
<dbReference type="Pfam" id="PF07715">
    <property type="entry name" value="Plug"/>
    <property type="match status" value="1"/>
</dbReference>
<keyword evidence="7 8" id="KW-0998">Cell outer membrane</keyword>
<dbReference type="OrthoDB" id="6276154at2"/>
<evidence type="ECO:0000256" key="7">
    <source>
        <dbReference type="ARBA" id="ARBA00023237"/>
    </source>
</evidence>
<dbReference type="SUPFAM" id="SSF56935">
    <property type="entry name" value="Porins"/>
    <property type="match status" value="1"/>
</dbReference>
<organism evidence="13 14">
    <name type="scientific">Vulcaniibacterium tengchongense</name>
    <dbReference type="NCBI Taxonomy" id="1273429"/>
    <lineage>
        <taxon>Bacteria</taxon>
        <taxon>Pseudomonadati</taxon>
        <taxon>Pseudomonadota</taxon>
        <taxon>Gammaproteobacteria</taxon>
        <taxon>Lysobacterales</taxon>
        <taxon>Lysobacteraceae</taxon>
        <taxon>Vulcaniibacterium</taxon>
    </lineage>
</organism>
<reference evidence="13 14" key="1">
    <citation type="submission" date="2018-11" db="EMBL/GenBank/DDBJ databases">
        <title>Genomic Encyclopedia of Type Strains, Phase IV (KMG-IV): sequencing the most valuable type-strain genomes for metagenomic binning, comparative biology and taxonomic classification.</title>
        <authorList>
            <person name="Goeker M."/>
        </authorList>
    </citation>
    <scope>NUCLEOTIDE SEQUENCE [LARGE SCALE GENOMIC DNA]</scope>
    <source>
        <strain evidence="13 14">DSM 25623</strain>
    </source>
</reference>
<dbReference type="InterPro" id="IPR037066">
    <property type="entry name" value="Plug_dom_sf"/>
</dbReference>
<dbReference type="InterPro" id="IPR039426">
    <property type="entry name" value="TonB-dep_rcpt-like"/>
</dbReference>
<evidence type="ECO:0000313" key="13">
    <source>
        <dbReference type="EMBL" id="RPE76976.1"/>
    </source>
</evidence>
<dbReference type="Pfam" id="PF00593">
    <property type="entry name" value="TonB_dep_Rec_b-barrel"/>
    <property type="match status" value="1"/>
</dbReference>
<dbReference type="InterPro" id="IPR000531">
    <property type="entry name" value="Beta-barrel_TonB"/>
</dbReference>
<evidence type="ECO:0000256" key="8">
    <source>
        <dbReference type="PROSITE-ProRule" id="PRU01360"/>
    </source>
</evidence>
<evidence type="ECO:0000256" key="10">
    <source>
        <dbReference type="SAM" id="SignalP"/>
    </source>
</evidence>
<dbReference type="GO" id="GO:0009279">
    <property type="term" value="C:cell outer membrane"/>
    <property type="evidence" value="ECO:0007669"/>
    <property type="project" value="UniProtKB-SubCell"/>
</dbReference>
<keyword evidence="2 8" id="KW-0813">Transport</keyword>
<evidence type="ECO:0000256" key="6">
    <source>
        <dbReference type="ARBA" id="ARBA00023136"/>
    </source>
</evidence>
<keyword evidence="4 8" id="KW-0812">Transmembrane</keyword>
<dbReference type="PANTHER" id="PTHR47234:SF2">
    <property type="entry name" value="TONB-DEPENDENT RECEPTOR"/>
    <property type="match status" value="1"/>
</dbReference>
<keyword evidence="5 9" id="KW-0798">TonB box</keyword>
<feature type="signal peptide" evidence="10">
    <location>
        <begin position="1"/>
        <end position="28"/>
    </location>
</feature>
<dbReference type="CDD" id="cd01347">
    <property type="entry name" value="ligand_gated_channel"/>
    <property type="match status" value="1"/>
</dbReference>
<sequence length="937" mass="99656">MKLRAATLRLAILQALALGTLASPASYAQETATDPQATTLDRIEVTGSRIRRTDSETSSPIQTISRQEIDRTGKNTIAEYLQTLAVDGQGSVPKSFGTGFSPGGAAVSLRGLGAGSTLVLLNGRRLAPYGLADDGQKIYTDLSTIPLDAVERVEVLKDGASAIYGSDAIAGVVNIILRRDFQGGVAKASYGTSEDGGGAQRKGSITLGIGDVASDGYNAFVTLEAGKTDNIAMADRRDRKWIGTGDLRPWGYGYNHASGLTGFLNAGVATNSPVGAVRDSAGVYHYLNGCEQLSNVPNPTEGDGCLWEVGKFRDIAPSEEFVNLFSRGTWVLNESTELYAELGYSKKETEFVNTPSAVSGTWGYPGGAVVTNSGPDAMTISGDHPDNTIANGGTGQTGRIRYSAWDVGPRVSNIDNQAVRLLFGVKGVAGAWDYDAGYLHSESDLVYRRNGFLLLDRVRQVLNDGGNSPVGWWRLGANAGLNSQALYDYIAPTLTSRGDTKLDSIDASFSRSLMDLRGGSLGLALGLEYRRQEARLLADEHNAVGNVIGLGYSGFDGVDEVASGYAELNAPVLESLELNGAVRVDKYIDGESAVTPKFGVKWKPADWIALRGTYGEGFRAPNAAERAGQFAAFTNATDPVRCPGGSPYPGANPAPTCGVATVGLINTGNPDLKPEESKNYTIGVVFSPTPNTSLTLDAWRIKRENEINAESLDAALAAGRVLRSDDNLIVNGVPVPGTGTLLAALTSYINSASTEVRGVDLDARQMFELGAAGKLTLSLQWSHISSFERTDGDTTFDYAGTHGNCDVTNCIGTPKDKINLGVTWDLNPDFGVSLVGNYRSDMDNIAYRGSEDGCLAVFNDAGDEAPRGCRIPSFYTVDLSTRWSPAEGWELFGSVQNLTDRVAPLDPTTYGAINYNPMDFSGAVGRYYTLGVKYTFQ</sequence>
<dbReference type="AlphaFoldDB" id="A0A3N4V216"/>
<keyword evidence="10" id="KW-0732">Signal</keyword>
<keyword evidence="3 8" id="KW-1134">Transmembrane beta strand</keyword>
<evidence type="ECO:0000259" key="11">
    <source>
        <dbReference type="Pfam" id="PF00593"/>
    </source>
</evidence>
<feature type="chain" id="PRO_5018073879" evidence="10">
    <location>
        <begin position="29"/>
        <end position="937"/>
    </location>
</feature>
<dbReference type="Gene3D" id="2.170.130.10">
    <property type="entry name" value="TonB-dependent receptor, plug domain"/>
    <property type="match status" value="1"/>
</dbReference>
<feature type="domain" description="TonB-dependent receptor plug" evidence="12">
    <location>
        <begin position="55"/>
        <end position="172"/>
    </location>
</feature>
<comment type="similarity">
    <text evidence="8 9">Belongs to the TonB-dependent receptor family.</text>
</comment>
<keyword evidence="6 8" id="KW-0472">Membrane</keyword>
<evidence type="ECO:0000256" key="5">
    <source>
        <dbReference type="ARBA" id="ARBA00023077"/>
    </source>
</evidence>
<name>A0A3N4V216_9GAMM</name>
<comment type="caution">
    <text evidence="13">The sequence shown here is derived from an EMBL/GenBank/DDBJ whole genome shotgun (WGS) entry which is preliminary data.</text>
</comment>
<dbReference type="InterPro" id="IPR036942">
    <property type="entry name" value="Beta-barrel_TonB_sf"/>
</dbReference>
<accession>A0A3N4V216</accession>
<evidence type="ECO:0000256" key="9">
    <source>
        <dbReference type="RuleBase" id="RU003357"/>
    </source>
</evidence>
<evidence type="ECO:0000256" key="3">
    <source>
        <dbReference type="ARBA" id="ARBA00022452"/>
    </source>
</evidence>
<protein>
    <submittedName>
        <fullName evidence="13">Iron complex outermembrane receptor protein</fullName>
    </submittedName>
</protein>
<evidence type="ECO:0000256" key="1">
    <source>
        <dbReference type="ARBA" id="ARBA00004571"/>
    </source>
</evidence>
<evidence type="ECO:0000256" key="4">
    <source>
        <dbReference type="ARBA" id="ARBA00022692"/>
    </source>
</evidence>
<evidence type="ECO:0000313" key="14">
    <source>
        <dbReference type="Proteomes" id="UP000269708"/>
    </source>
</evidence>
<proteinExistence type="inferred from homology"/>
<feature type="domain" description="TonB-dependent receptor-like beta-barrel" evidence="11">
    <location>
        <begin position="370"/>
        <end position="898"/>
    </location>
</feature>
<dbReference type="Gene3D" id="2.40.170.20">
    <property type="entry name" value="TonB-dependent receptor, beta-barrel domain"/>
    <property type="match status" value="1"/>
</dbReference>